<gene>
    <name evidence="1" type="ORF">DPMN_100924</name>
</gene>
<reference evidence="1" key="1">
    <citation type="journal article" date="2019" name="bioRxiv">
        <title>The Genome of the Zebra Mussel, Dreissena polymorpha: A Resource for Invasive Species Research.</title>
        <authorList>
            <person name="McCartney M.A."/>
            <person name="Auch B."/>
            <person name="Kono T."/>
            <person name="Mallez S."/>
            <person name="Zhang Y."/>
            <person name="Obille A."/>
            <person name="Becker A."/>
            <person name="Abrahante J.E."/>
            <person name="Garbe J."/>
            <person name="Badalamenti J.P."/>
            <person name="Herman A."/>
            <person name="Mangelson H."/>
            <person name="Liachko I."/>
            <person name="Sullivan S."/>
            <person name="Sone E.D."/>
            <person name="Koren S."/>
            <person name="Silverstein K.A.T."/>
            <person name="Beckman K.B."/>
            <person name="Gohl D.M."/>
        </authorList>
    </citation>
    <scope>NUCLEOTIDE SEQUENCE</scope>
    <source>
        <strain evidence="1">Duluth1</strain>
        <tissue evidence="1">Whole animal</tissue>
    </source>
</reference>
<name>A0A9D4R944_DREPO</name>
<dbReference type="AlphaFoldDB" id="A0A9D4R944"/>
<evidence type="ECO:0000313" key="1">
    <source>
        <dbReference type="EMBL" id="KAH3858302.1"/>
    </source>
</evidence>
<dbReference type="Proteomes" id="UP000828390">
    <property type="component" value="Unassembled WGS sequence"/>
</dbReference>
<accession>A0A9D4R944</accession>
<organism evidence="1 2">
    <name type="scientific">Dreissena polymorpha</name>
    <name type="common">Zebra mussel</name>
    <name type="synonym">Mytilus polymorpha</name>
    <dbReference type="NCBI Taxonomy" id="45954"/>
    <lineage>
        <taxon>Eukaryota</taxon>
        <taxon>Metazoa</taxon>
        <taxon>Spiralia</taxon>
        <taxon>Lophotrochozoa</taxon>
        <taxon>Mollusca</taxon>
        <taxon>Bivalvia</taxon>
        <taxon>Autobranchia</taxon>
        <taxon>Heteroconchia</taxon>
        <taxon>Euheterodonta</taxon>
        <taxon>Imparidentia</taxon>
        <taxon>Neoheterodontei</taxon>
        <taxon>Myida</taxon>
        <taxon>Dreissenoidea</taxon>
        <taxon>Dreissenidae</taxon>
        <taxon>Dreissena</taxon>
    </lineage>
</organism>
<reference evidence="1" key="2">
    <citation type="submission" date="2020-11" db="EMBL/GenBank/DDBJ databases">
        <authorList>
            <person name="McCartney M.A."/>
            <person name="Auch B."/>
            <person name="Kono T."/>
            <person name="Mallez S."/>
            <person name="Becker A."/>
            <person name="Gohl D.M."/>
            <person name="Silverstein K.A.T."/>
            <person name="Koren S."/>
            <person name="Bechman K.B."/>
            <person name="Herman A."/>
            <person name="Abrahante J.E."/>
            <person name="Garbe J."/>
        </authorList>
    </citation>
    <scope>NUCLEOTIDE SEQUENCE</scope>
    <source>
        <strain evidence="1">Duluth1</strain>
        <tissue evidence="1">Whole animal</tissue>
    </source>
</reference>
<sequence>MIVTFFHIDLHTVNVLVPELLNHSFANIVVCQALTVQPALLSLSCTMCPSLLIPTLCIINHSPFGPVKYWDLGAMWKELLGWQYALGRLEANNLRAAMEHLSFCVEYKLYGTFRMFDISPPVLFGAHLVQRTPCHLLPVYGLCLPI</sequence>
<evidence type="ECO:0000313" key="2">
    <source>
        <dbReference type="Proteomes" id="UP000828390"/>
    </source>
</evidence>
<proteinExistence type="predicted"/>
<keyword evidence="2" id="KW-1185">Reference proteome</keyword>
<comment type="caution">
    <text evidence="1">The sequence shown here is derived from an EMBL/GenBank/DDBJ whole genome shotgun (WGS) entry which is preliminary data.</text>
</comment>
<dbReference type="EMBL" id="JAIWYP010000003">
    <property type="protein sequence ID" value="KAH3858302.1"/>
    <property type="molecule type" value="Genomic_DNA"/>
</dbReference>
<protein>
    <submittedName>
        <fullName evidence="1">Uncharacterized protein</fullName>
    </submittedName>
</protein>